<accession>A0A3S7J955</accession>
<dbReference type="Pfam" id="PF05673">
    <property type="entry name" value="DUF815"/>
    <property type="match status" value="1"/>
</dbReference>
<organism evidence="1 2">
    <name type="scientific">Candidatus Kinetoplastidibacterium kentomonadis</name>
    <dbReference type="NCBI Taxonomy" id="1576550"/>
    <lineage>
        <taxon>Bacteria</taxon>
        <taxon>Pseudomonadati</taxon>
        <taxon>Pseudomonadota</taxon>
        <taxon>Betaproteobacteria</taxon>
        <taxon>Candidatus Kinetoplastidibacterium</taxon>
    </lineage>
</organism>
<evidence type="ECO:0000313" key="2">
    <source>
        <dbReference type="Proteomes" id="UP000266796"/>
    </source>
</evidence>
<dbReference type="SUPFAM" id="SSF52540">
    <property type="entry name" value="P-loop containing nucleoside triphosphate hydrolases"/>
    <property type="match status" value="1"/>
</dbReference>
<dbReference type="OrthoDB" id="9812140at2"/>
<dbReference type="CDD" id="cd00009">
    <property type="entry name" value="AAA"/>
    <property type="match status" value="1"/>
</dbReference>
<dbReference type="Proteomes" id="UP000266796">
    <property type="component" value="Chromosome"/>
</dbReference>
<keyword evidence="2" id="KW-1185">Reference proteome</keyword>
<dbReference type="KEGG" id="kso:CKSOR_00068"/>
<dbReference type="PANTHER" id="PTHR42935:SF1">
    <property type="entry name" value="SLR0930 PROTEIN"/>
    <property type="match status" value="1"/>
</dbReference>
<protein>
    <submittedName>
        <fullName evidence="1">Uncharacterized protein</fullName>
    </submittedName>
</protein>
<gene>
    <name evidence="1" type="ORF">CKSOR_00068</name>
</gene>
<dbReference type="PANTHER" id="PTHR42935">
    <property type="entry name" value="SLR0930 PROTEIN"/>
    <property type="match status" value="1"/>
</dbReference>
<dbReference type="EMBL" id="CP025628">
    <property type="protein sequence ID" value="AWD32212.1"/>
    <property type="molecule type" value="Genomic_DNA"/>
</dbReference>
<name>A0A3S7J955_9PROT</name>
<dbReference type="InterPro" id="IPR008533">
    <property type="entry name" value="DUF815"/>
</dbReference>
<dbReference type="AlphaFoldDB" id="A0A3S7J955"/>
<proteinExistence type="predicted"/>
<sequence length="284" mass="33097">MNNKINELYQLSEKVLKQLEAWLPPIPEPINWNAKAYKWFKNGQNGYLKPIFNIDKINYNDLLFIDKQKKIIDSNTKNFIENKLSNNVLMTGARGTGKSSLVKAILNKYSDCGLRLIEVNKSDLKDLNQIVDLIRLRQEKFIIFCDDLSFEEGDVDYKSLKSLLDGSVSSNNDNVIIYATSNRRHLLPEYMKDNLHSNNEEIHPGEAVEEKISLSERFGIWLAFYPFTQDSYLAIVEYWLHKLDINYDSIKKSKKYALQWAIERGSRSGRIAYQFAKYWSSVDE</sequence>
<dbReference type="InterPro" id="IPR027417">
    <property type="entry name" value="P-loop_NTPase"/>
</dbReference>
<dbReference type="Gene3D" id="3.40.50.300">
    <property type="entry name" value="P-loop containing nucleotide triphosphate hydrolases"/>
    <property type="match status" value="1"/>
</dbReference>
<evidence type="ECO:0000313" key="1">
    <source>
        <dbReference type="EMBL" id="AWD32212.1"/>
    </source>
</evidence>
<reference evidence="1 2" key="1">
    <citation type="journal article" date="2018" name="Parasitology">
        <title>The reduced genome of Candidatus Kinetoplastibacterium sorsogonicusi, the endosymbiont of Kentomonas sorsogonicus (Trypanosomatidae): loss of the haem-synthesis pathway.</title>
        <authorList>
            <person name="Silva F.M."/>
            <person name="Kostygov A.Y."/>
            <person name="Spodareva V.V."/>
            <person name="Butenko A."/>
            <person name="Tossou R."/>
            <person name="Lukes J."/>
            <person name="Yurchenko V."/>
            <person name="Alves J.M.P."/>
        </authorList>
    </citation>
    <scope>NUCLEOTIDE SEQUENCE [LARGE SCALE GENOMIC DNA]</scope>
    <source>
        <strain evidence="1 2">MF-08</strain>
    </source>
</reference>